<dbReference type="GO" id="GO:0003676">
    <property type="term" value="F:nucleic acid binding"/>
    <property type="evidence" value="ECO:0007669"/>
    <property type="project" value="InterPro"/>
</dbReference>
<keyword evidence="3" id="KW-1185">Reference proteome</keyword>
<dbReference type="Gene3D" id="3.30.420.10">
    <property type="entry name" value="Ribonuclease H-like superfamily/Ribonuclease H"/>
    <property type="match status" value="1"/>
</dbReference>
<proteinExistence type="predicted"/>
<keyword evidence="1" id="KW-0812">Transmembrane</keyword>
<dbReference type="OrthoDB" id="5954308at2759"/>
<comment type="caution">
    <text evidence="2">The sequence shown here is derived from an EMBL/GenBank/DDBJ whole genome shotgun (WGS) entry which is preliminary data.</text>
</comment>
<dbReference type="InterPro" id="IPR013901">
    <property type="entry name" value="Anthrone_oxy"/>
</dbReference>
<gene>
    <name evidence="2" type="ORF">B0A55_00378</name>
</gene>
<organism evidence="2 3">
    <name type="scientific">Friedmanniomyces simplex</name>
    <dbReference type="NCBI Taxonomy" id="329884"/>
    <lineage>
        <taxon>Eukaryota</taxon>
        <taxon>Fungi</taxon>
        <taxon>Dikarya</taxon>
        <taxon>Ascomycota</taxon>
        <taxon>Pezizomycotina</taxon>
        <taxon>Dothideomycetes</taxon>
        <taxon>Dothideomycetidae</taxon>
        <taxon>Mycosphaerellales</taxon>
        <taxon>Teratosphaeriaceae</taxon>
        <taxon>Friedmanniomyces</taxon>
    </lineage>
</organism>
<name>A0A4U0Y7C4_9PEZI</name>
<feature type="transmembrane region" description="Helical" evidence="1">
    <location>
        <begin position="63"/>
        <end position="85"/>
    </location>
</feature>
<dbReference type="EMBL" id="NAJQ01000006">
    <property type="protein sequence ID" value="TKA83565.1"/>
    <property type="molecule type" value="Genomic_DNA"/>
</dbReference>
<dbReference type="Pfam" id="PF08592">
    <property type="entry name" value="Anthrone_oxy"/>
    <property type="match status" value="1"/>
</dbReference>
<dbReference type="InterPro" id="IPR036397">
    <property type="entry name" value="RNaseH_sf"/>
</dbReference>
<feature type="transmembrane region" description="Helical" evidence="1">
    <location>
        <begin position="32"/>
        <end position="51"/>
    </location>
</feature>
<reference evidence="2 3" key="1">
    <citation type="submission" date="2017-03" db="EMBL/GenBank/DDBJ databases">
        <title>Genomes of endolithic fungi from Antarctica.</title>
        <authorList>
            <person name="Coleine C."/>
            <person name="Masonjones S."/>
            <person name="Stajich J.E."/>
        </authorList>
    </citation>
    <scope>NUCLEOTIDE SEQUENCE [LARGE SCALE GENOMIC DNA]</scope>
    <source>
        <strain evidence="2 3">CCFEE 5184</strain>
    </source>
</reference>
<accession>A0A4U0Y7C4</accession>
<dbReference type="AlphaFoldDB" id="A0A4U0Y7C4"/>
<evidence type="ECO:0000256" key="1">
    <source>
        <dbReference type="SAM" id="Phobius"/>
    </source>
</evidence>
<dbReference type="STRING" id="329884.A0A4U0Y7C4"/>
<keyword evidence="1" id="KW-1133">Transmembrane helix</keyword>
<dbReference type="Proteomes" id="UP000309340">
    <property type="component" value="Unassembled WGS sequence"/>
</dbReference>
<sequence>MLSPSQNTLPLLYPQPASVSTTLFRGVFNRGAALVIPVTALSVAASAYLTYTAPAGSTERRLYAISGAVTFAMLPMTQIVMMPGIHRFMDLSKGDATAQEKAAASGEVLKLLKAWAAQNWVRVVFSKGMFDGVEIRDTHIYWPYRAYGKPPQRMPKLSVLSVVVLGRAIRANEHASDEDAAANAAATMLLYRAKESEIESA</sequence>
<protein>
    <submittedName>
        <fullName evidence="2">Uncharacterized protein</fullName>
    </submittedName>
</protein>
<keyword evidence="1" id="KW-0472">Membrane</keyword>
<evidence type="ECO:0000313" key="3">
    <source>
        <dbReference type="Proteomes" id="UP000309340"/>
    </source>
</evidence>
<evidence type="ECO:0000313" key="2">
    <source>
        <dbReference type="EMBL" id="TKA83565.1"/>
    </source>
</evidence>